<dbReference type="EMBL" id="KV748283">
    <property type="protein sequence ID" value="OCK86846.1"/>
    <property type="molecule type" value="Genomic_DNA"/>
</dbReference>
<organism evidence="1 2">
    <name type="scientific">Cenococcum geophilum 1.58</name>
    <dbReference type="NCBI Taxonomy" id="794803"/>
    <lineage>
        <taxon>Eukaryota</taxon>
        <taxon>Fungi</taxon>
        <taxon>Dikarya</taxon>
        <taxon>Ascomycota</taxon>
        <taxon>Pezizomycotina</taxon>
        <taxon>Dothideomycetes</taxon>
        <taxon>Pleosporomycetidae</taxon>
        <taxon>Gloniales</taxon>
        <taxon>Gloniaceae</taxon>
        <taxon>Cenococcum</taxon>
    </lineage>
</organism>
<reference evidence="1 2" key="1">
    <citation type="journal article" date="2016" name="Nat. Commun.">
        <title>Ectomycorrhizal ecology is imprinted in the genome of the dominant symbiotic fungus Cenococcum geophilum.</title>
        <authorList>
            <consortium name="DOE Joint Genome Institute"/>
            <person name="Peter M."/>
            <person name="Kohler A."/>
            <person name="Ohm R.A."/>
            <person name="Kuo A."/>
            <person name="Krutzmann J."/>
            <person name="Morin E."/>
            <person name="Arend M."/>
            <person name="Barry K.W."/>
            <person name="Binder M."/>
            <person name="Choi C."/>
            <person name="Clum A."/>
            <person name="Copeland A."/>
            <person name="Grisel N."/>
            <person name="Haridas S."/>
            <person name="Kipfer T."/>
            <person name="LaButti K."/>
            <person name="Lindquist E."/>
            <person name="Lipzen A."/>
            <person name="Maire R."/>
            <person name="Meier B."/>
            <person name="Mihaltcheva S."/>
            <person name="Molinier V."/>
            <person name="Murat C."/>
            <person name="Poggeler S."/>
            <person name="Quandt C.A."/>
            <person name="Sperisen C."/>
            <person name="Tritt A."/>
            <person name="Tisserant E."/>
            <person name="Crous P.W."/>
            <person name="Henrissat B."/>
            <person name="Nehls U."/>
            <person name="Egli S."/>
            <person name="Spatafora J.W."/>
            <person name="Grigoriev I.V."/>
            <person name="Martin F.M."/>
        </authorList>
    </citation>
    <scope>NUCLEOTIDE SEQUENCE [LARGE SCALE GENOMIC DNA]</scope>
    <source>
        <strain evidence="1 2">1.58</strain>
    </source>
</reference>
<evidence type="ECO:0000313" key="2">
    <source>
        <dbReference type="Proteomes" id="UP000250078"/>
    </source>
</evidence>
<accession>A0ACC8EKP2</accession>
<gene>
    <name evidence="1" type="ORF">K441DRAFT_597492</name>
</gene>
<proteinExistence type="predicted"/>
<protein>
    <submittedName>
        <fullName evidence="1">Uncharacterized protein</fullName>
    </submittedName>
</protein>
<feature type="non-terminal residue" evidence="1">
    <location>
        <position position="1"/>
    </location>
</feature>
<sequence>DPVCRPLLLNGYIINAPRTRRKIKMTREFEQRIIKKATSDRYGREKSSAYIAAKYGCSKKTVWRVLRRHGYRKIEPIRKPCLLPEIKEARL</sequence>
<evidence type="ECO:0000313" key="1">
    <source>
        <dbReference type="EMBL" id="OCK86846.1"/>
    </source>
</evidence>
<name>A0ACC8EKP2_9PEZI</name>
<dbReference type="Proteomes" id="UP000250078">
    <property type="component" value="Unassembled WGS sequence"/>
</dbReference>
<keyword evidence="2" id="KW-1185">Reference proteome</keyword>